<proteinExistence type="predicted"/>
<dbReference type="Gene3D" id="3.40.50.300">
    <property type="entry name" value="P-loop containing nucleotide triphosphate hydrolases"/>
    <property type="match status" value="1"/>
</dbReference>
<dbReference type="InterPro" id="IPR015854">
    <property type="entry name" value="ABC_transpr_LolD-like"/>
</dbReference>
<keyword evidence="3" id="KW-1185">Reference proteome</keyword>
<dbReference type="PANTHER" id="PTHR24220">
    <property type="entry name" value="IMPORT ATP-BINDING PROTEIN"/>
    <property type="match status" value="1"/>
</dbReference>
<dbReference type="PANTHER" id="PTHR24220:SF86">
    <property type="entry name" value="ABC TRANSPORTER ABCH.1"/>
    <property type="match status" value="1"/>
</dbReference>
<dbReference type="SUPFAM" id="SSF52540">
    <property type="entry name" value="P-loop containing nucleoside triphosphate hydrolases"/>
    <property type="match status" value="1"/>
</dbReference>
<organism evidence="2 3">
    <name type="scientific">Actinomyces ruminis</name>
    <dbReference type="NCBI Taxonomy" id="1937003"/>
    <lineage>
        <taxon>Bacteria</taxon>
        <taxon>Bacillati</taxon>
        <taxon>Actinomycetota</taxon>
        <taxon>Actinomycetes</taxon>
        <taxon>Actinomycetales</taxon>
        <taxon>Actinomycetaceae</taxon>
        <taxon>Actinomyces</taxon>
    </lineage>
</organism>
<evidence type="ECO:0000313" key="3">
    <source>
        <dbReference type="Proteomes" id="UP000194577"/>
    </source>
</evidence>
<dbReference type="Proteomes" id="UP000194577">
    <property type="component" value="Unassembled WGS sequence"/>
</dbReference>
<sequence length="111" mass="11402">MLNKLGLAGQADAPVSSLSGGEQQRVAIARALATAPQVLLADEPTGAVDEQATREIARRFAELAHDDGLLVLVATHDPVVAEYADVVLGIHDHDLVAEPSTAGAMAGGAQR</sequence>
<dbReference type="InterPro" id="IPR027417">
    <property type="entry name" value="P-loop_NTPase"/>
</dbReference>
<dbReference type="Pfam" id="PF00005">
    <property type="entry name" value="ABC_tran"/>
    <property type="match status" value="1"/>
</dbReference>
<evidence type="ECO:0000313" key="2">
    <source>
        <dbReference type="EMBL" id="PHP53314.1"/>
    </source>
</evidence>
<dbReference type="EMBL" id="MTPX02000023">
    <property type="protein sequence ID" value="PHP53314.1"/>
    <property type="molecule type" value="Genomic_DNA"/>
</dbReference>
<gene>
    <name evidence="2" type="ORF">BW737_003565</name>
</gene>
<accession>A0ABX4MCX3</accession>
<feature type="domain" description="ABC transporter" evidence="1">
    <location>
        <begin position="2"/>
        <end position="45"/>
    </location>
</feature>
<reference evidence="2 3" key="1">
    <citation type="submission" date="2017-10" db="EMBL/GenBank/DDBJ databases">
        <title>Draft genome sequence of cellulolytic Actinomyces sp CtC72 isolated from cattle rumen fluid.</title>
        <authorList>
            <person name="Joshi A.J."/>
            <person name="Vasudevan G."/>
            <person name="Lanjekar V.B."/>
            <person name="Hivarkar S."/>
            <person name="Engineer A."/>
            <person name="Pore S.D."/>
            <person name="Dhakephalkar P.K."/>
            <person name="Dagar S."/>
        </authorList>
    </citation>
    <scope>NUCLEOTIDE SEQUENCE [LARGE SCALE GENOMIC DNA]</scope>
    <source>
        <strain evidence="3">CtC72</strain>
    </source>
</reference>
<name>A0ABX4MCX3_9ACTO</name>
<dbReference type="InterPro" id="IPR003439">
    <property type="entry name" value="ABC_transporter-like_ATP-bd"/>
</dbReference>
<evidence type="ECO:0000259" key="1">
    <source>
        <dbReference type="Pfam" id="PF00005"/>
    </source>
</evidence>
<comment type="caution">
    <text evidence="2">The sequence shown here is derived from an EMBL/GenBank/DDBJ whole genome shotgun (WGS) entry which is preliminary data.</text>
</comment>
<protein>
    <recommendedName>
        <fullName evidence="1">ABC transporter domain-containing protein</fullName>
    </recommendedName>
</protein>